<proteinExistence type="predicted"/>
<dbReference type="InterPro" id="IPR035992">
    <property type="entry name" value="Ricin_B-like_lectins"/>
</dbReference>
<organism evidence="3 4">
    <name type="scientific">Fodinicola feengrottensis</name>
    <dbReference type="NCBI Taxonomy" id="435914"/>
    <lineage>
        <taxon>Bacteria</taxon>
        <taxon>Bacillati</taxon>
        <taxon>Actinomycetota</taxon>
        <taxon>Actinomycetes</taxon>
        <taxon>Mycobacteriales</taxon>
        <taxon>Fodinicola</taxon>
    </lineage>
</organism>
<reference evidence="3 4" key="1">
    <citation type="journal article" date="2019" name="Int. J. Syst. Evol. Microbiol.">
        <title>The Global Catalogue of Microorganisms (GCM) 10K type strain sequencing project: providing services to taxonomists for standard genome sequencing and annotation.</title>
        <authorList>
            <consortium name="The Broad Institute Genomics Platform"/>
            <consortium name="The Broad Institute Genome Sequencing Center for Infectious Disease"/>
            <person name="Wu L."/>
            <person name="Ma J."/>
        </authorList>
    </citation>
    <scope>NUCLEOTIDE SEQUENCE [LARGE SCALE GENOMIC DNA]</scope>
    <source>
        <strain evidence="3 4">JCM 14718</strain>
    </source>
</reference>
<evidence type="ECO:0000313" key="3">
    <source>
        <dbReference type="EMBL" id="GAA1713412.1"/>
    </source>
</evidence>
<dbReference type="PANTHER" id="PTHR46580:SF2">
    <property type="entry name" value="MAM DOMAIN-CONTAINING PROTEIN"/>
    <property type="match status" value="1"/>
</dbReference>
<comment type="caution">
    <text evidence="3">The sequence shown here is derived from an EMBL/GenBank/DDBJ whole genome shotgun (WGS) entry which is preliminary data.</text>
</comment>
<protein>
    <recommendedName>
        <fullName evidence="2">Ricin B lectin domain-containing protein</fullName>
    </recommendedName>
</protein>
<dbReference type="PANTHER" id="PTHR46580">
    <property type="entry name" value="SENSOR KINASE-RELATED"/>
    <property type="match status" value="1"/>
</dbReference>
<evidence type="ECO:0000313" key="4">
    <source>
        <dbReference type="Proteomes" id="UP001500618"/>
    </source>
</evidence>
<dbReference type="InterPro" id="IPR028994">
    <property type="entry name" value="Integrin_alpha_N"/>
</dbReference>
<name>A0ABN2IWW5_9ACTN</name>
<dbReference type="SMART" id="SM00458">
    <property type="entry name" value="RICIN"/>
    <property type="match status" value="2"/>
</dbReference>
<dbReference type="RefSeq" id="WP_344314695.1">
    <property type="nucleotide sequence ID" value="NZ_BAAANY010000038.1"/>
</dbReference>
<dbReference type="SUPFAM" id="SSF69318">
    <property type="entry name" value="Integrin alpha N-terminal domain"/>
    <property type="match status" value="1"/>
</dbReference>
<dbReference type="PROSITE" id="PS50231">
    <property type="entry name" value="RICIN_B_LECTIN"/>
    <property type="match status" value="2"/>
</dbReference>
<dbReference type="Gene3D" id="2.80.10.50">
    <property type="match status" value="2"/>
</dbReference>
<keyword evidence="1" id="KW-0732">Signal</keyword>
<accession>A0ABN2IWW5</accession>
<dbReference type="CDD" id="cd00161">
    <property type="entry name" value="beta-trefoil_Ricin-like"/>
    <property type="match status" value="2"/>
</dbReference>
<dbReference type="EMBL" id="BAAANY010000038">
    <property type="protein sequence ID" value="GAA1713412.1"/>
    <property type="molecule type" value="Genomic_DNA"/>
</dbReference>
<dbReference type="Pfam" id="PF14200">
    <property type="entry name" value="RicinB_lectin_2"/>
    <property type="match status" value="3"/>
</dbReference>
<evidence type="ECO:0000259" key="2">
    <source>
        <dbReference type="SMART" id="SM00458"/>
    </source>
</evidence>
<dbReference type="Pfam" id="PF13517">
    <property type="entry name" value="FG-GAP_3"/>
    <property type="match status" value="2"/>
</dbReference>
<evidence type="ECO:0000256" key="1">
    <source>
        <dbReference type="ARBA" id="ARBA00022729"/>
    </source>
</evidence>
<sequence>MTAARTTGKRVEMTTLRTETGEVFANPDGTKTLEQHAVPVRVRRGSSWVAPDTTLHKLPDGTIRPAATVTPIVLTGGGSTSLLTLGNPNAHIQLGWSGRLPTPVLAGDTATYPNVLPGVDLQVQVYADGGFSHLLVVRNRAAAVNPALTSLSYPMTATGLSLTRKPDGTTIAADSSGKVVFSSATPNMWDTPPAPTTADQKAAAAALGGLPAPRHAPVALTLSGGGLVKQAVKAGTAPSRNYAFQVSPDKTMLTNPAAHFPLYIDPSLSGGMIRWLHVSNGMGNQSGWNYDRSDGGAKVGYAWGCSSYIYRSMFQFSTVNGAQTIAGSQITDAKMFVNLTWSPTSGATPVDLFQLPDLDPNAALDWDNTGGYWGSYLDERSAAAHNTTTPMSFLGDNLKNSVQAVANSRATSISLGLKAPNESGCNSASESQWKKFDPASAVMSITYNNPPRVPRGLNLVRPMPCGTATAPTAIDTASPQFAATGDDPDAGDSITTTLQILNSSGAVVYQDHVGPTVSGASFSWAPVPAATLGENTVYHYHAFTTDAVVQGPSTDDCYFLVDSVSPNVPQIQSTDYPNGSAVIPARTVGKVTFSPATGDTDVAAYNYGFSRDKVNERVNAATDGTATVPITVTPPTTGLPTARLYVQAVDRAGNVSDVSDGWLLVALRNSTVKHVRGDTNGDGKADVTAVFDQGFGSTSVWNVTSGGSGFVNGVMGWHSNEGGGFALYRTRTVQGDFDGDGKTDMAIFREGSGRQIWLYLLMSDGLGYNAMPYSWTSGPNGFPLSTARIVSGDVDGDGKTDLVVQNANADGTWQALVFLASNNFSAPANWGMSAAGTTWAQSSPLIGDMNGDGKADLMSMRSLGNCQTEVDLYTSTGTSFSAASKVYDSGANGFCWEKAKPVVADVNGDGKDDIVALYEYAATDYGLTVFQSSGTSLTSSSWLRRSGATDLSQAIFTAGDYDGDGKADAAIVLGGGAAGHQQVYSFHSTGTSFADSTLGWDGEVDASAGPKFDLEHREYELVNRNSGKCLNVSHVSLDNGAPFIQYTCLPVDLNARFRLDSIGGTDQYSIMPMHSQNKCADVVNGSQDDNVQVQQYDCGAGNGEPFAWQQVKIEYVEGASSDTVVQLRFAHSGKCATVANAGLDDYDLVQQDTCGQASNQQWILRPTYNATQLGENGTARYRIETDTNHNMVLDVTNCQQQDGGDVRMWDWVPGSPCQGWELQSLGDDVYRIIDPDANKPLDITGCSKLPHGEVAIWTENDADDCQLWRIEPSGTTGSYNVSSLGTGLSMDVAGCDANPGADVITWTYWGGPCQRWYFKKL</sequence>
<dbReference type="InterPro" id="IPR000772">
    <property type="entry name" value="Ricin_B_lectin"/>
</dbReference>
<feature type="domain" description="Ricin B lectin" evidence="2">
    <location>
        <begin position="1179"/>
        <end position="1319"/>
    </location>
</feature>
<dbReference type="Gene3D" id="2.40.128.340">
    <property type="match status" value="3"/>
</dbReference>
<feature type="domain" description="Ricin B lectin" evidence="2">
    <location>
        <begin position="1017"/>
        <end position="1165"/>
    </location>
</feature>
<keyword evidence="4" id="KW-1185">Reference proteome</keyword>
<dbReference type="Proteomes" id="UP001500618">
    <property type="component" value="Unassembled WGS sequence"/>
</dbReference>
<dbReference type="InterPro" id="IPR013517">
    <property type="entry name" value="FG-GAP"/>
</dbReference>
<gene>
    <name evidence="3" type="ORF">GCM10009765_73160</name>
</gene>
<dbReference type="SUPFAM" id="SSF50370">
    <property type="entry name" value="Ricin B-like lectins"/>
    <property type="match status" value="2"/>
</dbReference>